<dbReference type="STRING" id="282197.SAMN04488517_11435"/>
<dbReference type="OrthoDB" id="7874996at2"/>
<gene>
    <name evidence="1" type="ORF">JAN5088_02722</name>
</gene>
<reference evidence="1 2" key="1">
    <citation type="submission" date="2015-07" db="EMBL/GenBank/DDBJ databases">
        <authorList>
            <person name="Noorani M."/>
        </authorList>
    </citation>
    <scope>NUCLEOTIDE SEQUENCE [LARGE SCALE GENOMIC DNA]</scope>
    <source>
        <strain evidence="1 2">CECT 5088</strain>
    </source>
</reference>
<dbReference type="RefSeq" id="WP_055683283.1">
    <property type="nucleotide sequence ID" value="NZ_CXPG01000020.1"/>
</dbReference>
<proteinExistence type="predicted"/>
<protein>
    <submittedName>
        <fullName evidence="1">Uncharacterized protein</fullName>
    </submittedName>
</protein>
<keyword evidence="2" id="KW-1185">Reference proteome</keyword>
<dbReference type="AlphaFoldDB" id="A0A0M6XUM2"/>
<accession>A0A0M6XUM2</accession>
<sequence>MSDTNLQKSELVISKILQVLLEMGLQQGNVLQFDDVALPDEYEPFFDGCCLWLLEEEIVRCTNMHQLLSGSVGMVNPMITSKGFALLDQPFAGTESKTRVGQAVKEVAGGQRNYAGIGDLVGGILGGFTKSLGNG</sequence>
<organism evidence="1 2">
    <name type="scientific">Jannaschia rubra</name>
    <dbReference type="NCBI Taxonomy" id="282197"/>
    <lineage>
        <taxon>Bacteria</taxon>
        <taxon>Pseudomonadati</taxon>
        <taxon>Pseudomonadota</taxon>
        <taxon>Alphaproteobacteria</taxon>
        <taxon>Rhodobacterales</taxon>
        <taxon>Roseobacteraceae</taxon>
        <taxon>Jannaschia</taxon>
    </lineage>
</organism>
<dbReference type="Proteomes" id="UP000048908">
    <property type="component" value="Unassembled WGS sequence"/>
</dbReference>
<dbReference type="EMBL" id="CXPG01000020">
    <property type="protein sequence ID" value="CTQ33933.1"/>
    <property type="molecule type" value="Genomic_DNA"/>
</dbReference>
<evidence type="ECO:0000313" key="1">
    <source>
        <dbReference type="EMBL" id="CTQ33933.1"/>
    </source>
</evidence>
<evidence type="ECO:0000313" key="2">
    <source>
        <dbReference type="Proteomes" id="UP000048908"/>
    </source>
</evidence>
<name>A0A0M6XUM2_9RHOB</name>